<name>A0A9P9ISF1_9HYPO</name>
<keyword evidence="1" id="KW-0732">Signal</keyword>
<evidence type="ECO:0008006" key="4">
    <source>
        <dbReference type="Google" id="ProtNLM"/>
    </source>
</evidence>
<gene>
    <name evidence="2" type="ORF">EDB81DRAFT_105050</name>
</gene>
<keyword evidence="3" id="KW-1185">Reference proteome</keyword>
<feature type="chain" id="PRO_5040274467" description="Secreted protein" evidence="1">
    <location>
        <begin position="36"/>
        <end position="127"/>
    </location>
</feature>
<dbReference type="AlphaFoldDB" id="A0A9P9ISF1"/>
<reference evidence="2" key="1">
    <citation type="journal article" date="2021" name="Nat. Commun.">
        <title>Genetic determinants of endophytism in the Arabidopsis root mycobiome.</title>
        <authorList>
            <person name="Mesny F."/>
            <person name="Miyauchi S."/>
            <person name="Thiergart T."/>
            <person name="Pickel B."/>
            <person name="Atanasova L."/>
            <person name="Karlsson M."/>
            <person name="Huettel B."/>
            <person name="Barry K.W."/>
            <person name="Haridas S."/>
            <person name="Chen C."/>
            <person name="Bauer D."/>
            <person name="Andreopoulos W."/>
            <person name="Pangilinan J."/>
            <person name="LaButti K."/>
            <person name="Riley R."/>
            <person name="Lipzen A."/>
            <person name="Clum A."/>
            <person name="Drula E."/>
            <person name="Henrissat B."/>
            <person name="Kohler A."/>
            <person name="Grigoriev I.V."/>
            <person name="Martin F.M."/>
            <person name="Hacquard S."/>
        </authorList>
    </citation>
    <scope>NUCLEOTIDE SEQUENCE</scope>
    <source>
        <strain evidence="2">MPI-CAGE-AT-0147</strain>
    </source>
</reference>
<sequence>MAEWALSVLELVMELMRLPASFLVMVAGAWDGVDGRTLGHKAESGLGEHSRTVGRETGESRAGRAFTSCLDADADSQRAGWIDGLSRSLVSLSMSRFGVEVRVVVADAVADLDGAAGLGLWAWGGLR</sequence>
<accession>A0A9P9ISF1</accession>
<dbReference type="EMBL" id="JAGMUV010000015">
    <property type="protein sequence ID" value="KAH7133548.1"/>
    <property type="molecule type" value="Genomic_DNA"/>
</dbReference>
<protein>
    <recommendedName>
        <fullName evidence="4">Secreted protein</fullName>
    </recommendedName>
</protein>
<organism evidence="2 3">
    <name type="scientific">Dactylonectria macrodidyma</name>
    <dbReference type="NCBI Taxonomy" id="307937"/>
    <lineage>
        <taxon>Eukaryota</taxon>
        <taxon>Fungi</taxon>
        <taxon>Dikarya</taxon>
        <taxon>Ascomycota</taxon>
        <taxon>Pezizomycotina</taxon>
        <taxon>Sordariomycetes</taxon>
        <taxon>Hypocreomycetidae</taxon>
        <taxon>Hypocreales</taxon>
        <taxon>Nectriaceae</taxon>
        <taxon>Dactylonectria</taxon>
    </lineage>
</organism>
<dbReference type="Proteomes" id="UP000738349">
    <property type="component" value="Unassembled WGS sequence"/>
</dbReference>
<evidence type="ECO:0000256" key="1">
    <source>
        <dbReference type="SAM" id="SignalP"/>
    </source>
</evidence>
<proteinExistence type="predicted"/>
<feature type="signal peptide" evidence="1">
    <location>
        <begin position="1"/>
        <end position="35"/>
    </location>
</feature>
<evidence type="ECO:0000313" key="3">
    <source>
        <dbReference type="Proteomes" id="UP000738349"/>
    </source>
</evidence>
<comment type="caution">
    <text evidence="2">The sequence shown here is derived from an EMBL/GenBank/DDBJ whole genome shotgun (WGS) entry which is preliminary data.</text>
</comment>
<evidence type="ECO:0000313" key="2">
    <source>
        <dbReference type="EMBL" id="KAH7133548.1"/>
    </source>
</evidence>